<protein>
    <recommendedName>
        <fullName evidence="1">DUF8021 domain-containing protein</fullName>
    </recommendedName>
</protein>
<dbReference type="RefSeq" id="WP_379882599.1">
    <property type="nucleotide sequence ID" value="NZ_JBHPON010000002.1"/>
</dbReference>
<feature type="domain" description="DUF8021" evidence="1">
    <location>
        <begin position="145"/>
        <end position="288"/>
    </location>
</feature>
<gene>
    <name evidence="2" type="ORF">ACFMB1_11495</name>
</gene>
<organism evidence="2 3">
    <name type="scientific">Hyphococcus aureus</name>
    <dbReference type="NCBI Taxonomy" id="2666033"/>
    <lineage>
        <taxon>Bacteria</taxon>
        <taxon>Pseudomonadati</taxon>
        <taxon>Pseudomonadota</taxon>
        <taxon>Alphaproteobacteria</taxon>
        <taxon>Parvularculales</taxon>
        <taxon>Parvularculaceae</taxon>
        <taxon>Hyphococcus</taxon>
    </lineage>
</organism>
<comment type="caution">
    <text evidence="2">The sequence shown here is derived from an EMBL/GenBank/DDBJ whole genome shotgun (WGS) entry which is preliminary data.</text>
</comment>
<accession>A0ABW1KZV2</accession>
<dbReference type="InterPro" id="IPR058334">
    <property type="entry name" value="DUF8021"/>
</dbReference>
<proteinExistence type="predicted"/>
<keyword evidence="3" id="KW-1185">Reference proteome</keyword>
<evidence type="ECO:0000313" key="3">
    <source>
        <dbReference type="Proteomes" id="UP001596116"/>
    </source>
</evidence>
<dbReference type="EMBL" id="JBHPON010000002">
    <property type="protein sequence ID" value="MFC6036171.1"/>
    <property type="molecule type" value="Genomic_DNA"/>
</dbReference>
<dbReference type="Pfam" id="PF26061">
    <property type="entry name" value="DUF8021"/>
    <property type="match status" value="1"/>
</dbReference>
<reference evidence="2 3" key="1">
    <citation type="submission" date="2024-09" db="EMBL/GenBank/DDBJ databases">
        <authorList>
            <person name="Zhang Z.-H."/>
        </authorList>
    </citation>
    <scope>NUCLEOTIDE SEQUENCE [LARGE SCALE GENOMIC DNA]</scope>
    <source>
        <strain evidence="2 3">HHTR114</strain>
    </source>
</reference>
<sequence length="302" mass="34031">MSTKLENAAPSTHTREALYKSLDNYLGALAAKDPSKVLWADEVFNTEDNVAIEVGDGLWGTITGLGDYDLRFADVKTGQVGFFGAVEETNDTSAFTVRLKVERDGRISEVETLVVRIAFGGIDIFANKNFWDKPVLNEIVPPERRRKRERMITLADGYFDTLQLNDGEIFTKFHPDCDRVENGTQSTNNKAFAEAANYPIAALGCEAQFKLGQYKYDDELRARRFPLIDEERGLVLAGGFIDHAGRLGDYQLTDGTPLTSPFRRPHSFYLLELFKIDDGAIRQIEANFINVPYKMPSPWDQR</sequence>
<dbReference type="Proteomes" id="UP001596116">
    <property type="component" value="Unassembled WGS sequence"/>
</dbReference>
<evidence type="ECO:0000259" key="1">
    <source>
        <dbReference type="Pfam" id="PF26061"/>
    </source>
</evidence>
<name>A0ABW1KZV2_9PROT</name>
<evidence type="ECO:0000313" key="2">
    <source>
        <dbReference type="EMBL" id="MFC6036171.1"/>
    </source>
</evidence>